<dbReference type="CDD" id="cd08556">
    <property type="entry name" value="GDPD"/>
    <property type="match status" value="1"/>
</dbReference>
<dbReference type="InterPro" id="IPR017946">
    <property type="entry name" value="PLC-like_Pdiesterase_TIM-brl"/>
</dbReference>
<proteinExistence type="predicted"/>
<accession>A0A1G2IPZ1</accession>
<organism evidence="2 3">
    <name type="scientific">Candidatus Staskawiczbacteria bacterium RIFCSPLOWO2_12_FULL_37_15</name>
    <dbReference type="NCBI Taxonomy" id="1802218"/>
    <lineage>
        <taxon>Bacteria</taxon>
        <taxon>Candidatus Staskawicziibacteriota</taxon>
    </lineage>
</organism>
<evidence type="ECO:0000259" key="1">
    <source>
        <dbReference type="PROSITE" id="PS51704"/>
    </source>
</evidence>
<comment type="caution">
    <text evidence="2">The sequence shown here is derived from an EMBL/GenBank/DDBJ whole genome shotgun (WGS) entry which is preliminary data.</text>
</comment>
<feature type="domain" description="GP-PDE" evidence="1">
    <location>
        <begin position="2"/>
        <end position="227"/>
    </location>
</feature>
<dbReference type="PROSITE" id="PS51704">
    <property type="entry name" value="GP_PDE"/>
    <property type="match status" value="1"/>
</dbReference>
<dbReference type="GO" id="GO:0008081">
    <property type="term" value="F:phosphoric diester hydrolase activity"/>
    <property type="evidence" value="ECO:0007669"/>
    <property type="project" value="InterPro"/>
</dbReference>
<dbReference type="InterPro" id="IPR030395">
    <property type="entry name" value="GP_PDE_dom"/>
</dbReference>
<sequence length="227" mass="26082">MAIKVGHRGAAGYEPENTLPSFKKALELGVDMIELDVHLCKSGELVVRHEYFVDGTQNGRNFISEKTLPELKELNMGQGEKIPTLNEVLDLIDRKAKVNVELKGRNTAKLVSDLVEEYVKNKKWEYDDFLVSSFLYDELKKIKELNQKIKIGVLTINAPESFFRFAREIHAYSLNVPMEKLTKKFVDKAREEGFKVYVFWTPNTVEDIKKAKKMGADYICSNFPDKI</sequence>
<dbReference type="SUPFAM" id="SSF51695">
    <property type="entry name" value="PLC-like phosphodiesterases"/>
    <property type="match status" value="1"/>
</dbReference>
<reference evidence="2 3" key="1">
    <citation type="journal article" date="2016" name="Nat. Commun.">
        <title>Thousands of microbial genomes shed light on interconnected biogeochemical processes in an aquifer system.</title>
        <authorList>
            <person name="Anantharaman K."/>
            <person name="Brown C.T."/>
            <person name="Hug L.A."/>
            <person name="Sharon I."/>
            <person name="Castelle C.J."/>
            <person name="Probst A.J."/>
            <person name="Thomas B.C."/>
            <person name="Singh A."/>
            <person name="Wilkins M.J."/>
            <person name="Karaoz U."/>
            <person name="Brodie E.L."/>
            <person name="Williams K.H."/>
            <person name="Hubbard S.S."/>
            <person name="Banfield J.F."/>
        </authorList>
    </citation>
    <scope>NUCLEOTIDE SEQUENCE [LARGE SCALE GENOMIC DNA]</scope>
</reference>
<dbReference type="Proteomes" id="UP000178632">
    <property type="component" value="Unassembled WGS sequence"/>
</dbReference>
<evidence type="ECO:0000313" key="2">
    <source>
        <dbReference type="EMBL" id="OGZ76218.1"/>
    </source>
</evidence>
<dbReference type="GO" id="GO:0006629">
    <property type="term" value="P:lipid metabolic process"/>
    <property type="evidence" value="ECO:0007669"/>
    <property type="project" value="InterPro"/>
</dbReference>
<dbReference type="AlphaFoldDB" id="A0A1G2IPZ1"/>
<dbReference type="PANTHER" id="PTHR46211:SF14">
    <property type="entry name" value="GLYCEROPHOSPHODIESTER PHOSPHODIESTERASE"/>
    <property type="match status" value="1"/>
</dbReference>
<dbReference type="PANTHER" id="PTHR46211">
    <property type="entry name" value="GLYCEROPHOSPHORYL DIESTER PHOSPHODIESTERASE"/>
    <property type="match status" value="1"/>
</dbReference>
<gene>
    <name evidence="2" type="ORF">A3G45_00240</name>
</gene>
<name>A0A1G2IPZ1_9BACT</name>
<evidence type="ECO:0000313" key="3">
    <source>
        <dbReference type="Proteomes" id="UP000178632"/>
    </source>
</evidence>
<dbReference type="Pfam" id="PF03009">
    <property type="entry name" value="GDPD"/>
    <property type="match status" value="1"/>
</dbReference>
<dbReference type="EMBL" id="MHPE01000039">
    <property type="protein sequence ID" value="OGZ76218.1"/>
    <property type="molecule type" value="Genomic_DNA"/>
</dbReference>
<dbReference type="Gene3D" id="3.20.20.190">
    <property type="entry name" value="Phosphatidylinositol (PI) phosphodiesterase"/>
    <property type="match status" value="1"/>
</dbReference>
<protein>
    <recommendedName>
        <fullName evidence="1">GP-PDE domain-containing protein</fullName>
    </recommendedName>
</protein>